<dbReference type="Gene3D" id="3.40.50.2300">
    <property type="match status" value="2"/>
</dbReference>
<dbReference type="InterPro" id="IPR051010">
    <property type="entry name" value="BCAA_transport"/>
</dbReference>
<reference evidence="4 5" key="1">
    <citation type="submission" date="2019-07" db="EMBL/GenBank/DDBJ databases">
        <title>New species of Amycolatopsis and Streptomyces.</title>
        <authorList>
            <person name="Duangmal K."/>
            <person name="Teo W.F.A."/>
            <person name="Lipun K."/>
        </authorList>
    </citation>
    <scope>NUCLEOTIDE SEQUENCE [LARGE SCALE GENOMIC DNA]</scope>
    <source>
        <strain evidence="4 5">TISTR 2346</strain>
    </source>
</reference>
<comment type="caution">
    <text evidence="4">The sequence shown here is derived from an EMBL/GenBank/DDBJ whole genome shotgun (WGS) entry which is preliminary data.</text>
</comment>
<evidence type="ECO:0000256" key="2">
    <source>
        <dbReference type="ARBA" id="ARBA00022729"/>
    </source>
</evidence>
<evidence type="ECO:0000259" key="3">
    <source>
        <dbReference type="Pfam" id="PF13458"/>
    </source>
</evidence>
<dbReference type="SUPFAM" id="SSF53822">
    <property type="entry name" value="Periplasmic binding protein-like I"/>
    <property type="match status" value="1"/>
</dbReference>
<dbReference type="InterPro" id="IPR028082">
    <property type="entry name" value="Peripla_BP_I"/>
</dbReference>
<dbReference type="PANTHER" id="PTHR30483">
    <property type="entry name" value="LEUCINE-SPECIFIC-BINDING PROTEIN"/>
    <property type="match status" value="1"/>
</dbReference>
<dbReference type="AlphaFoldDB" id="A0A5N8W2Z6"/>
<sequence>MPALLLRSPTAQRLRRRPLVIRTTHRRTYALVGAALLAATAGCAGNASSSSGSSSDDGPIVIGTSISLSGNTVLNQIRDGYLLAVQQANAEGGLEVGGKKRKVELKVLDNRSDTNTMVQQVRSLVLTDKAVGLLGSCCQQNIDMQGQADALKVPLVMGALPIELLPEGKGYTWDSFQSLADGAKGFYEVAAGAKTNRKTLVVTNNDAQGTSTGKLWAGTGEKAGFTVTATKSVPTGTTDFSDVIKAGKSSGAQVLIASMTPPDCFAMWKQMKALAYKPKVAIGLQCAQTPGWGDLGTLGDGTLVQLNWSDTAGLPDTDLIVEKYGKKYTNLTDLGSVALGLHEATILLDAIKAAGSTDTEAINKALSKSTTVSAQGSVKFVDNKSVTPTFIGQWEDGAIKQVWPAKGGSPLASLSGLE</sequence>
<evidence type="ECO:0000256" key="1">
    <source>
        <dbReference type="ARBA" id="ARBA00010062"/>
    </source>
</evidence>
<gene>
    <name evidence="4" type="ORF">FNH04_18720</name>
</gene>
<dbReference type="EMBL" id="VJZE01000119">
    <property type="protein sequence ID" value="MPY41863.1"/>
    <property type="molecule type" value="Genomic_DNA"/>
</dbReference>
<dbReference type="InterPro" id="IPR028081">
    <property type="entry name" value="Leu-bd"/>
</dbReference>
<evidence type="ECO:0000313" key="5">
    <source>
        <dbReference type="Proteomes" id="UP000326979"/>
    </source>
</evidence>
<feature type="domain" description="Leucine-binding protein" evidence="3">
    <location>
        <begin position="59"/>
        <end position="397"/>
    </location>
</feature>
<name>A0A5N8W2Z6_9ACTN</name>
<dbReference type="Pfam" id="PF13458">
    <property type="entry name" value="Peripla_BP_6"/>
    <property type="match status" value="1"/>
</dbReference>
<dbReference type="PANTHER" id="PTHR30483:SF6">
    <property type="entry name" value="PERIPLASMIC BINDING PROTEIN OF ABC TRANSPORTER FOR NATURAL AMINO ACIDS"/>
    <property type="match status" value="1"/>
</dbReference>
<evidence type="ECO:0000313" key="4">
    <source>
        <dbReference type="EMBL" id="MPY41863.1"/>
    </source>
</evidence>
<proteinExistence type="inferred from homology"/>
<keyword evidence="5" id="KW-1185">Reference proteome</keyword>
<keyword evidence="2" id="KW-0732">Signal</keyword>
<protein>
    <submittedName>
        <fullName evidence="4">ABC transporter substrate-binding protein</fullName>
    </submittedName>
</protein>
<organism evidence="4 5">
    <name type="scientific">Streptomyces phyllanthi</name>
    <dbReference type="NCBI Taxonomy" id="1803180"/>
    <lineage>
        <taxon>Bacteria</taxon>
        <taxon>Bacillati</taxon>
        <taxon>Actinomycetota</taxon>
        <taxon>Actinomycetes</taxon>
        <taxon>Kitasatosporales</taxon>
        <taxon>Streptomycetaceae</taxon>
        <taxon>Streptomyces</taxon>
    </lineage>
</organism>
<comment type="similarity">
    <text evidence="1">Belongs to the leucine-binding protein family.</text>
</comment>
<accession>A0A5N8W2Z6</accession>
<dbReference type="Proteomes" id="UP000326979">
    <property type="component" value="Unassembled WGS sequence"/>
</dbReference>